<reference evidence="1 2" key="1">
    <citation type="journal article" date="2022" name="Hortic Res">
        <title>A haplotype resolved chromosomal level avocado genome allows analysis of novel avocado genes.</title>
        <authorList>
            <person name="Nath O."/>
            <person name="Fletcher S.J."/>
            <person name="Hayward A."/>
            <person name="Shaw L.M."/>
            <person name="Masouleh A.K."/>
            <person name="Furtado A."/>
            <person name="Henry R.J."/>
            <person name="Mitter N."/>
        </authorList>
    </citation>
    <scope>NUCLEOTIDE SEQUENCE [LARGE SCALE GENOMIC DNA]</scope>
    <source>
        <strain evidence="2">cv. Hass</strain>
    </source>
</reference>
<accession>A0ACC2LTG6</accession>
<keyword evidence="2" id="KW-1185">Reference proteome</keyword>
<dbReference type="EMBL" id="CM056811">
    <property type="protein sequence ID" value="KAJ8636690.1"/>
    <property type="molecule type" value="Genomic_DNA"/>
</dbReference>
<proteinExistence type="predicted"/>
<organism evidence="1 2">
    <name type="scientific">Persea americana</name>
    <name type="common">Avocado</name>
    <dbReference type="NCBI Taxonomy" id="3435"/>
    <lineage>
        <taxon>Eukaryota</taxon>
        <taxon>Viridiplantae</taxon>
        <taxon>Streptophyta</taxon>
        <taxon>Embryophyta</taxon>
        <taxon>Tracheophyta</taxon>
        <taxon>Spermatophyta</taxon>
        <taxon>Magnoliopsida</taxon>
        <taxon>Magnoliidae</taxon>
        <taxon>Laurales</taxon>
        <taxon>Lauraceae</taxon>
        <taxon>Persea</taxon>
    </lineage>
</organism>
<evidence type="ECO:0000313" key="1">
    <source>
        <dbReference type="EMBL" id="KAJ8636690.1"/>
    </source>
</evidence>
<comment type="caution">
    <text evidence="1">The sequence shown here is derived from an EMBL/GenBank/DDBJ whole genome shotgun (WGS) entry which is preliminary data.</text>
</comment>
<gene>
    <name evidence="1" type="ORF">MRB53_010957</name>
</gene>
<name>A0ACC2LTG6_PERAE</name>
<evidence type="ECO:0000313" key="2">
    <source>
        <dbReference type="Proteomes" id="UP001234297"/>
    </source>
</evidence>
<protein>
    <submittedName>
        <fullName evidence="1">Uncharacterized protein</fullName>
    </submittedName>
</protein>
<sequence>MLPTSNKEIAVKRISHESRQGMREFVAEIVSLGRLCHRNLVKLLGYCRRKGELLLVYEFMPNGSLDKFLFNENKTLDWGQRFQIVKGVASGLFYLHEEWEQLVIHRDIKASNILLDSELNGRLGDFGLARMYDHGTDPQTTHVVGTLGYLAPELARTGKATTSTDMFAFGAFLLEVACGKRPIDPQFSAEEPILIDWVSDCWKRGAILEAMDPQLNIDCVVEEIELVLKLGLLCSHPVPEARPSIRQVVQCLDGNTSLPELLSDSFNIDLLQLAQTEGFDDIVMSYPKSAQSSSAADSLLSRVS</sequence>
<dbReference type="Proteomes" id="UP001234297">
    <property type="component" value="Chromosome 3"/>
</dbReference>